<evidence type="ECO:0000256" key="1">
    <source>
        <dbReference type="ARBA" id="ARBA00001273"/>
    </source>
</evidence>
<keyword evidence="7 8" id="KW-0119">Carbohydrate metabolism</keyword>
<dbReference type="InterPro" id="IPR004464">
    <property type="entry name" value="FBPase_class-2/SBPase"/>
</dbReference>
<comment type="pathway">
    <text evidence="2">Carbohydrate biosynthesis; gluconeogenesis.</text>
</comment>
<dbReference type="UniPathway" id="UPA00138"/>
<reference evidence="11 12" key="1">
    <citation type="submission" date="2019-03" db="EMBL/GenBank/DDBJ databases">
        <title>Sequencing the genomes of 1000 actinobacteria strains.</title>
        <authorList>
            <person name="Klenk H.-P."/>
        </authorList>
    </citation>
    <scope>NUCLEOTIDE SEQUENCE [LARGE SCALE GENOMIC DNA]</scope>
    <source>
        <strain evidence="11 12">DSM 18936</strain>
    </source>
</reference>
<dbReference type="FunFam" id="3.40.190.90:FF:000001">
    <property type="entry name" value="Fructose-1,6-bisphosphatase"/>
    <property type="match status" value="1"/>
</dbReference>
<name>A0A4R7I099_9ACTN</name>
<feature type="binding site" evidence="9">
    <location>
        <position position="65"/>
    </location>
    <ligand>
        <name>Mn(2+)</name>
        <dbReference type="ChEBI" id="CHEBI:29035"/>
        <label>1</label>
    </ligand>
</feature>
<feature type="binding site" evidence="10">
    <location>
        <begin position="195"/>
        <end position="197"/>
    </location>
    <ligand>
        <name>substrate</name>
    </ligand>
</feature>
<keyword evidence="12" id="KW-1185">Reference proteome</keyword>
<dbReference type="GO" id="GO:0005829">
    <property type="term" value="C:cytosol"/>
    <property type="evidence" value="ECO:0007669"/>
    <property type="project" value="TreeGrafter"/>
</dbReference>
<comment type="cofactor">
    <cofactor evidence="9">
        <name>Mn(2+)</name>
        <dbReference type="ChEBI" id="CHEBI:29035"/>
    </cofactor>
</comment>
<feature type="binding site" evidence="10">
    <location>
        <position position="128"/>
    </location>
    <ligand>
        <name>substrate</name>
    </ligand>
</feature>
<dbReference type="PANTHER" id="PTHR30447:SF0">
    <property type="entry name" value="FRUCTOSE-1,6-BISPHOSPHATASE 1 CLASS 2-RELATED"/>
    <property type="match status" value="1"/>
</dbReference>
<evidence type="ECO:0000256" key="5">
    <source>
        <dbReference type="ARBA" id="ARBA00022801"/>
    </source>
</evidence>
<evidence type="ECO:0000256" key="2">
    <source>
        <dbReference type="ARBA" id="ARBA00004742"/>
    </source>
</evidence>
<dbReference type="Pfam" id="PF03320">
    <property type="entry name" value="FBPase_glpX"/>
    <property type="match status" value="1"/>
</dbReference>
<evidence type="ECO:0000256" key="3">
    <source>
        <dbReference type="ARBA" id="ARBA00008989"/>
    </source>
</evidence>
<dbReference type="GO" id="GO:0046872">
    <property type="term" value="F:metal ion binding"/>
    <property type="evidence" value="ECO:0007669"/>
    <property type="project" value="UniProtKB-KW"/>
</dbReference>
<evidence type="ECO:0000256" key="9">
    <source>
        <dbReference type="PIRSR" id="PIRSR004532-1"/>
    </source>
</evidence>
<sequence length="332" mass="35317">MPGPAAQKPDRNLAMELVRVTESAALAAARWVGRANKEGADAAAVDAMRLSLASVQMDGVVVIGEGEKDEAPMLYNGEQVGDGEDPKVDVAVDPIDGTTLTAKGLNNALSVIAVGERGSMLNPGPSFYMDKIAVGPECVGAIDITASPTQNLRWIAKSKQESVRDLTAVILDRPRHADLIDEVRASGARIRLINDGDVYGAIASAWPDAGVDVLFGIGGTPEGVISAAALKAMGGELQARFCPQSDAERDAMVEANMDLDRVYSQDDLVQGDNCFFAATGLTDGQLLRGVRFDARGARTQSLVMRSRSGTVRFIDARHRVRKLQEFSAIDYS</sequence>
<dbReference type="AlphaFoldDB" id="A0A4R7I099"/>
<dbReference type="GO" id="GO:0030388">
    <property type="term" value="P:fructose 1,6-bisphosphate metabolic process"/>
    <property type="evidence" value="ECO:0007669"/>
    <property type="project" value="TreeGrafter"/>
</dbReference>
<dbReference type="GO" id="GO:0006094">
    <property type="term" value="P:gluconeogenesis"/>
    <property type="evidence" value="ECO:0007669"/>
    <property type="project" value="UniProtKB-UniPathway"/>
</dbReference>
<dbReference type="Proteomes" id="UP000294558">
    <property type="component" value="Unassembled WGS sequence"/>
</dbReference>
<keyword evidence="4 9" id="KW-0479">Metal-binding</keyword>
<accession>A0A4R7I099</accession>
<dbReference type="GO" id="GO:0006071">
    <property type="term" value="P:glycerol metabolic process"/>
    <property type="evidence" value="ECO:0007669"/>
    <property type="project" value="InterPro"/>
</dbReference>
<comment type="catalytic activity">
    <reaction evidence="1">
        <text>beta-D-fructose 1,6-bisphosphate + H2O = beta-D-fructose 6-phosphate + phosphate</text>
        <dbReference type="Rhea" id="RHEA:11064"/>
        <dbReference type="ChEBI" id="CHEBI:15377"/>
        <dbReference type="ChEBI" id="CHEBI:32966"/>
        <dbReference type="ChEBI" id="CHEBI:43474"/>
        <dbReference type="ChEBI" id="CHEBI:57634"/>
        <dbReference type="EC" id="3.1.3.11"/>
    </reaction>
</comment>
<organism evidence="11 12">
    <name type="scientific">Ilumatobacter fluminis</name>
    <dbReference type="NCBI Taxonomy" id="467091"/>
    <lineage>
        <taxon>Bacteria</taxon>
        <taxon>Bacillati</taxon>
        <taxon>Actinomycetota</taxon>
        <taxon>Acidimicrobiia</taxon>
        <taxon>Acidimicrobiales</taxon>
        <taxon>Ilumatobacteraceae</taxon>
        <taxon>Ilumatobacter</taxon>
    </lineage>
</organism>
<dbReference type="NCBIfam" id="TIGR00330">
    <property type="entry name" value="glpX"/>
    <property type="match status" value="1"/>
</dbReference>
<evidence type="ECO:0000256" key="4">
    <source>
        <dbReference type="ARBA" id="ARBA00022723"/>
    </source>
</evidence>
<dbReference type="EMBL" id="SOAU01000001">
    <property type="protein sequence ID" value="TDT16947.1"/>
    <property type="molecule type" value="Genomic_DNA"/>
</dbReference>
<dbReference type="PIRSF" id="PIRSF004532">
    <property type="entry name" value="GlpX"/>
    <property type="match status" value="1"/>
</dbReference>
<dbReference type="GO" id="GO:0042132">
    <property type="term" value="F:fructose 1,6-bisphosphate 1-phosphatase activity"/>
    <property type="evidence" value="ECO:0007669"/>
    <property type="project" value="UniProtKB-EC"/>
</dbReference>
<dbReference type="Gene3D" id="3.30.540.10">
    <property type="entry name" value="Fructose-1,6-Bisphosphatase, subunit A, domain 1"/>
    <property type="match status" value="1"/>
</dbReference>
<gene>
    <name evidence="11" type="ORF">BDK89_2548</name>
</gene>
<dbReference type="OrthoDB" id="9779353at2"/>
<evidence type="ECO:0000256" key="10">
    <source>
        <dbReference type="PIRSR" id="PIRSR004532-2"/>
    </source>
</evidence>
<keyword evidence="6 9" id="KW-0464">Manganese</keyword>
<comment type="caution">
    <text evidence="11">The sequence shown here is derived from an EMBL/GenBank/DDBJ whole genome shotgun (WGS) entry which is preliminary data.</text>
</comment>
<dbReference type="PANTHER" id="PTHR30447">
    <property type="entry name" value="FRUCTOSE-1,6-BISPHOSPHATASE CLASS 2"/>
    <property type="match status" value="1"/>
</dbReference>
<proteinExistence type="inferred from homology"/>
<feature type="binding site" evidence="10">
    <location>
        <begin position="173"/>
        <end position="175"/>
    </location>
    <ligand>
        <name>substrate</name>
    </ligand>
</feature>
<dbReference type="SUPFAM" id="SSF56655">
    <property type="entry name" value="Carbohydrate phosphatase"/>
    <property type="match status" value="1"/>
</dbReference>
<feature type="binding site" evidence="9">
    <location>
        <position position="41"/>
    </location>
    <ligand>
        <name>Mn(2+)</name>
        <dbReference type="ChEBI" id="CHEBI:29035"/>
        <label>1</label>
    </ligand>
</feature>
<evidence type="ECO:0000313" key="12">
    <source>
        <dbReference type="Proteomes" id="UP000294558"/>
    </source>
</evidence>
<dbReference type="CDD" id="cd01516">
    <property type="entry name" value="FBPase_glpX"/>
    <property type="match status" value="1"/>
</dbReference>
<comment type="similarity">
    <text evidence="3 8">Belongs to the FBPase class 2 family.</text>
</comment>
<evidence type="ECO:0000256" key="6">
    <source>
        <dbReference type="ARBA" id="ARBA00023211"/>
    </source>
</evidence>
<protein>
    <recommendedName>
        <fullName evidence="8">Fructose-1,6-bisphosphatase</fullName>
    </recommendedName>
</protein>
<feature type="binding site" evidence="9">
    <location>
        <position position="96"/>
    </location>
    <ligand>
        <name>Mn(2+)</name>
        <dbReference type="ChEBI" id="CHEBI:29035"/>
        <label>2</label>
    </ligand>
</feature>
<dbReference type="RefSeq" id="WP_133869273.1">
    <property type="nucleotide sequence ID" value="NZ_SOAU01000001.1"/>
</dbReference>
<keyword evidence="5" id="KW-0378">Hydrolase</keyword>
<feature type="binding site" evidence="9">
    <location>
        <position position="222"/>
    </location>
    <ligand>
        <name>Mn(2+)</name>
        <dbReference type="ChEBI" id="CHEBI:29035"/>
        <label>2</label>
    </ligand>
</feature>
<feature type="binding site" evidence="9">
    <location>
        <position position="93"/>
    </location>
    <ligand>
        <name>Mn(2+)</name>
        <dbReference type="ChEBI" id="CHEBI:29035"/>
        <label>2</label>
    </ligand>
</feature>
<evidence type="ECO:0000256" key="7">
    <source>
        <dbReference type="ARBA" id="ARBA00023277"/>
    </source>
</evidence>
<feature type="binding site" evidence="10">
    <location>
        <position position="219"/>
    </location>
    <ligand>
        <name>substrate</name>
    </ligand>
</feature>
<evidence type="ECO:0000313" key="11">
    <source>
        <dbReference type="EMBL" id="TDT16947.1"/>
    </source>
</evidence>
<evidence type="ECO:0000256" key="8">
    <source>
        <dbReference type="PIRNR" id="PIRNR004532"/>
    </source>
</evidence>
<feature type="binding site" evidence="10">
    <location>
        <begin position="96"/>
        <end position="98"/>
    </location>
    <ligand>
        <name>substrate</name>
    </ligand>
</feature>
<dbReference type="Gene3D" id="3.40.190.90">
    <property type="match status" value="1"/>
</dbReference>